<dbReference type="GO" id="GO:0008168">
    <property type="term" value="F:methyltransferase activity"/>
    <property type="evidence" value="ECO:0007669"/>
    <property type="project" value="UniProtKB-KW"/>
</dbReference>
<comment type="catalytic activity">
    <reaction evidence="9 10">
        <text>uridine(1498) in 16S rRNA + S-adenosyl-L-methionine = N(3)-methyluridine(1498) in 16S rRNA + S-adenosyl-L-homocysteine + H(+)</text>
        <dbReference type="Rhea" id="RHEA:42920"/>
        <dbReference type="Rhea" id="RHEA-COMP:10283"/>
        <dbReference type="Rhea" id="RHEA-COMP:10284"/>
        <dbReference type="ChEBI" id="CHEBI:15378"/>
        <dbReference type="ChEBI" id="CHEBI:57856"/>
        <dbReference type="ChEBI" id="CHEBI:59789"/>
        <dbReference type="ChEBI" id="CHEBI:65315"/>
        <dbReference type="ChEBI" id="CHEBI:74502"/>
        <dbReference type="EC" id="2.1.1.193"/>
    </reaction>
</comment>
<protein>
    <recommendedName>
        <fullName evidence="10">Ribosomal RNA small subunit methyltransferase E</fullName>
        <ecNumber evidence="10">2.1.1.193</ecNumber>
    </recommendedName>
</protein>
<name>A0ABW5LX14_9BACT</name>
<evidence type="ECO:0000256" key="3">
    <source>
        <dbReference type="ARBA" id="ARBA00022490"/>
    </source>
</evidence>
<keyword evidence="3 10" id="KW-0963">Cytoplasm</keyword>
<keyword evidence="7 10" id="KW-0949">S-adenosyl-L-methionine</keyword>
<dbReference type="Proteomes" id="UP001597469">
    <property type="component" value="Unassembled WGS sequence"/>
</dbReference>
<accession>A0ABW5LX14</accession>
<evidence type="ECO:0000256" key="10">
    <source>
        <dbReference type="PIRNR" id="PIRNR015601"/>
    </source>
</evidence>
<dbReference type="PANTHER" id="PTHR30027">
    <property type="entry name" value="RIBOSOMAL RNA SMALL SUBUNIT METHYLTRANSFERASE E"/>
    <property type="match status" value="1"/>
</dbReference>
<dbReference type="NCBIfam" id="NF008702">
    <property type="entry name" value="PRK11713.6-1"/>
    <property type="match status" value="1"/>
</dbReference>
<dbReference type="PIRSF" id="PIRSF015601">
    <property type="entry name" value="MTase_slr0722"/>
    <property type="match status" value="1"/>
</dbReference>
<dbReference type="SUPFAM" id="SSF75217">
    <property type="entry name" value="alpha/beta knot"/>
    <property type="match status" value="1"/>
</dbReference>
<dbReference type="Gene3D" id="2.40.240.20">
    <property type="entry name" value="Hypothetical PUA domain-like, domain 1"/>
    <property type="match status" value="1"/>
</dbReference>
<dbReference type="GO" id="GO:0032259">
    <property type="term" value="P:methylation"/>
    <property type="evidence" value="ECO:0007669"/>
    <property type="project" value="UniProtKB-KW"/>
</dbReference>
<keyword evidence="5 10" id="KW-0489">Methyltransferase</keyword>
<reference evidence="14" key="1">
    <citation type="journal article" date="2019" name="Int. J. Syst. Evol. Microbiol.">
        <title>The Global Catalogue of Microorganisms (GCM) 10K type strain sequencing project: providing services to taxonomists for standard genome sequencing and annotation.</title>
        <authorList>
            <consortium name="The Broad Institute Genomics Platform"/>
            <consortium name="The Broad Institute Genome Sequencing Center for Infectious Disease"/>
            <person name="Wu L."/>
            <person name="Ma J."/>
        </authorList>
    </citation>
    <scope>NUCLEOTIDE SEQUENCE [LARGE SCALE GENOMIC DNA]</scope>
    <source>
        <strain evidence="14">KCTC 42805</strain>
    </source>
</reference>
<proteinExistence type="inferred from homology"/>
<comment type="subcellular location">
    <subcellularLocation>
        <location evidence="1 10">Cytoplasm</location>
    </subcellularLocation>
</comment>
<dbReference type="InterPro" id="IPR006700">
    <property type="entry name" value="RsmE"/>
</dbReference>
<dbReference type="InterPro" id="IPR029028">
    <property type="entry name" value="Alpha/beta_knot_MTases"/>
</dbReference>
<gene>
    <name evidence="13" type="ORF">ACFSUS_01675</name>
</gene>
<evidence type="ECO:0000256" key="6">
    <source>
        <dbReference type="ARBA" id="ARBA00022679"/>
    </source>
</evidence>
<comment type="similarity">
    <text evidence="2 10">Belongs to the RNA methyltransferase RsmE family.</text>
</comment>
<dbReference type="EMBL" id="JBHULN010000001">
    <property type="protein sequence ID" value="MFD2569322.1"/>
    <property type="molecule type" value="Genomic_DNA"/>
</dbReference>
<dbReference type="EC" id="2.1.1.193" evidence="10"/>
<dbReference type="InterPro" id="IPR046886">
    <property type="entry name" value="RsmE_MTase_dom"/>
</dbReference>
<evidence type="ECO:0000259" key="12">
    <source>
        <dbReference type="Pfam" id="PF20260"/>
    </source>
</evidence>
<evidence type="ECO:0000256" key="2">
    <source>
        <dbReference type="ARBA" id="ARBA00005528"/>
    </source>
</evidence>
<evidence type="ECO:0000313" key="14">
    <source>
        <dbReference type="Proteomes" id="UP001597469"/>
    </source>
</evidence>
<keyword evidence="4 10" id="KW-0698">rRNA processing</keyword>
<evidence type="ECO:0000256" key="7">
    <source>
        <dbReference type="ARBA" id="ARBA00022691"/>
    </source>
</evidence>
<dbReference type="Pfam" id="PF04452">
    <property type="entry name" value="Methyltrans_RNA"/>
    <property type="match status" value="1"/>
</dbReference>
<comment type="function">
    <text evidence="8 10">Specifically methylates the N3 position of the uracil ring of uridine 1498 (m3U1498) in 16S rRNA. Acts on the fully assembled 30S ribosomal subunit.</text>
</comment>
<dbReference type="Gene3D" id="3.40.1280.10">
    <property type="match status" value="1"/>
</dbReference>
<evidence type="ECO:0000256" key="8">
    <source>
        <dbReference type="ARBA" id="ARBA00025699"/>
    </source>
</evidence>
<dbReference type="NCBIfam" id="TIGR00046">
    <property type="entry name" value="RsmE family RNA methyltransferase"/>
    <property type="match status" value="1"/>
</dbReference>
<dbReference type="CDD" id="cd18084">
    <property type="entry name" value="RsmE-like"/>
    <property type="match status" value="1"/>
</dbReference>
<evidence type="ECO:0000256" key="5">
    <source>
        <dbReference type="ARBA" id="ARBA00022603"/>
    </source>
</evidence>
<dbReference type="InterPro" id="IPR015947">
    <property type="entry name" value="PUA-like_sf"/>
</dbReference>
<feature type="domain" description="Ribosomal RNA small subunit methyltransferase E methyltransferase" evidence="11">
    <location>
        <begin position="67"/>
        <end position="225"/>
    </location>
</feature>
<evidence type="ECO:0000259" key="11">
    <source>
        <dbReference type="Pfam" id="PF04452"/>
    </source>
</evidence>
<dbReference type="PANTHER" id="PTHR30027:SF3">
    <property type="entry name" value="16S RRNA (URACIL(1498)-N(3))-METHYLTRANSFERASE"/>
    <property type="match status" value="1"/>
</dbReference>
<evidence type="ECO:0000256" key="4">
    <source>
        <dbReference type="ARBA" id="ARBA00022552"/>
    </source>
</evidence>
<dbReference type="InterPro" id="IPR029026">
    <property type="entry name" value="tRNA_m1G_MTases_N"/>
</dbReference>
<dbReference type="InterPro" id="IPR046887">
    <property type="entry name" value="RsmE_PUA-like"/>
</dbReference>
<evidence type="ECO:0000313" key="13">
    <source>
        <dbReference type="EMBL" id="MFD2569322.1"/>
    </source>
</evidence>
<dbReference type="Pfam" id="PF20260">
    <property type="entry name" value="PUA_4"/>
    <property type="match status" value="1"/>
</dbReference>
<dbReference type="RefSeq" id="WP_381518174.1">
    <property type="nucleotide sequence ID" value="NZ_JBHULN010000001.1"/>
</dbReference>
<evidence type="ECO:0000256" key="9">
    <source>
        <dbReference type="ARBA" id="ARBA00047944"/>
    </source>
</evidence>
<keyword evidence="14" id="KW-1185">Reference proteome</keyword>
<keyword evidence="6 10" id="KW-0808">Transferase</keyword>
<feature type="domain" description="Ribosomal RNA small subunit methyltransferase E PUA-like" evidence="12">
    <location>
        <begin position="13"/>
        <end position="59"/>
    </location>
</feature>
<evidence type="ECO:0000256" key="1">
    <source>
        <dbReference type="ARBA" id="ARBA00004496"/>
    </source>
</evidence>
<sequence>MHLFYQPGGVTYLSEDDSRHAVKTLRLGIGDAIAVTDGHGNRHSAVITKADARQCTFRITETETTPERPFSIRIGVAPTKNLDRIEWFVEKAVEVGIERISFFYGQHSERRVLKLERLEKIAIAAMKQSLQSFLPQLDEAVSFSEMLKTVDEEQRFIAHLPPESLPDYLARAATAGGKYAVLVGPEGDFSDKEIEEAVRGGFQIVTLGSNRLRTETAALTACQILNFVNA</sequence>
<comment type="caution">
    <text evidence="13">The sequence shown here is derived from an EMBL/GenBank/DDBJ whole genome shotgun (WGS) entry which is preliminary data.</text>
</comment>
<organism evidence="13 14">
    <name type="scientific">Spirosoma soli</name>
    <dbReference type="NCBI Taxonomy" id="1770529"/>
    <lineage>
        <taxon>Bacteria</taxon>
        <taxon>Pseudomonadati</taxon>
        <taxon>Bacteroidota</taxon>
        <taxon>Cytophagia</taxon>
        <taxon>Cytophagales</taxon>
        <taxon>Cytophagaceae</taxon>
        <taxon>Spirosoma</taxon>
    </lineage>
</organism>
<dbReference type="SUPFAM" id="SSF88697">
    <property type="entry name" value="PUA domain-like"/>
    <property type="match status" value="1"/>
</dbReference>